<dbReference type="SMART" id="SM00612">
    <property type="entry name" value="Kelch"/>
    <property type="match status" value="2"/>
</dbReference>
<proteinExistence type="predicted"/>
<dbReference type="AlphaFoldDB" id="A0A6D2I852"/>
<dbReference type="SUPFAM" id="SSF117281">
    <property type="entry name" value="Kelch motif"/>
    <property type="match status" value="1"/>
</dbReference>
<dbReference type="PANTHER" id="PTHR24414">
    <property type="entry name" value="F-BOX/KELCH-REPEAT PROTEIN SKIP4"/>
    <property type="match status" value="1"/>
</dbReference>
<dbReference type="SMART" id="SM00256">
    <property type="entry name" value="FBOX"/>
    <property type="match status" value="1"/>
</dbReference>
<evidence type="ECO:0000313" key="3">
    <source>
        <dbReference type="Proteomes" id="UP000467841"/>
    </source>
</evidence>
<reference evidence="2" key="1">
    <citation type="submission" date="2020-01" db="EMBL/GenBank/DDBJ databases">
        <authorList>
            <person name="Mishra B."/>
        </authorList>
    </citation>
    <scope>NUCLEOTIDE SEQUENCE [LARGE SCALE GENOMIC DNA]</scope>
</reference>
<evidence type="ECO:0000313" key="2">
    <source>
        <dbReference type="EMBL" id="CAA7024364.1"/>
    </source>
</evidence>
<name>A0A6D2I852_9BRAS</name>
<evidence type="ECO:0000259" key="1">
    <source>
        <dbReference type="PROSITE" id="PS50181"/>
    </source>
</evidence>
<comment type="caution">
    <text evidence="2">The sequence shown here is derived from an EMBL/GenBank/DDBJ whole genome shotgun (WGS) entry which is preliminary data.</text>
</comment>
<accession>A0A6D2I852</accession>
<dbReference type="InterPro" id="IPR057499">
    <property type="entry name" value="Kelch_FKB95"/>
</dbReference>
<dbReference type="EMBL" id="CACVBM020000888">
    <property type="protein sequence ID" value="CAA7024364.1"/>
    <property type="molecule type" value="Genomic_DNA"/>
</dbReference>
<organism evidence="2 3">
    <name type="scientific">Microthlaspi erraticum</name>
    <dbReference type="NCBI Taxonomy" id="1685480"/>
    <lineage>
        <taxon>Eukaryota</taxon>
        <taxon>Viridiplantae</taxon>
        <taxon>Streptophyta</taxon>
        <taxon>Embryophyta</taxon>
        <taxon>Tracheophyta</taxon>
        <taxon>Spermatophyta</taxon>
        <taxon>Magnoliopsida</taxon>
        <taxon>eudicotyledons</taxon>
        <taxon>Gunneridae</taxon>
        <taxon>Pentapetalae</taxon>
        <taxon>rosids</taxon>
        <taxon>malvids</taxon>
        <taxon>Brassicales</taxon>
        <taxon>Brassicaceae</taxon>
        <taxon>Coluteocarpeae</taxon>
        <taxon>Microthlaspi</taxon>
    </lineage>
</organism>
<dbReference type="Proteomes" id="UP000467841">
    <property type="component" value="Unassembled WGS sequence"/>
</dbReference>
<dbReference type="Pfam" id="PF25210">
    <property type="entry name" value="Kelch_FKB95"/>
    <property type="match status" value="1"/>
</dbReference>
<dbReference type="PANTHER" id="PTHR24414:SF184">
    <property type="entry name" value="GALACTOSE OXIDASE_KELCH REPEAT SUPERFAMILY PROTEIN"/>
    <property type="match status" value="1"/>
</dbReference>
<dbReference type="Pfam" id="PF00646">
    <property type="entry name" value="F-box"/>
    <property type="match status" value="1"/>
</dbReference>
<protein>
    <recommendedName>
        <fullName evidence="1">F-box domain-containing protein</fullName>
    </recommendedName>
</protein>
<keyword evidence="3" id="KW-1185">Reference proteome</keyword>
<dbReference type="InterPro" id="IPR006652">
    <property type="entry name" value="Kelch_1"/>
</dbReference>
<dbReference type="InterPro" id="IPR015915">
    <property type="entry name" value="Kelch-typ_b-propeller"/>
</dbReference>
<dbReference type="Gene3D" id="2.120.10.80">
    <property type="entry name" value="Kelch-type beta propeller"/>
    <property type="match status" value="1"/>
</dbReference>
<dbReference type="PROSITE" id="PS50181">
    <property type="entry name" value="FBOX"/>
    <property type="match status" value="1"/>
</dbReference>
<dbReference type="InterPro" id="IPR050354">
    <property type="entry name" value="F-box/kelch-repeat_ARATH"/>
</dbReference>
<dbReference type="InterPro" id="IPR001810">
    <property type="entry name" value="F-box_dom"/>
</dbReference>
<feature type="domain" description="F-box" evidence="1">
    <location>
        <begin position="12"/>
        <end position="58"/>
    </location>
</feature>
<gene>
    <name evidence="2" type="ORF">MERR_LOCUS11599</name>
</gene>
<dbReference type="CDD" id="cd22152">
    <property type="entry name" value="F-box_AtAFR-like"/>
    <property type="match status" value="1"/>
</dbReference>
<dbReference type="OrthoDB" id="1079171at2759"/>
<sequence>MNGGEPPIKRRRMAILMLPDDLLFNCLARVSRLYYPSISLVSKRFRSLLASTELYATRTLLGRTETCLYVCLRLREPYPAKSNQLRWFTLCRRPHSSKKILAPVSSLDSPSAIWSEGEVVGPNIYIIGGLMKGTASSSVMIMDCHSHKWREAPSMRLGRGFHSACALDGKIYVTGGCEDLDPTNWMEVFDTKTQTWEFLQIPSEEICGGAEYKIISYEGTIYVRSKEADATYKLHRGRWRVEDIAMNLGWGSSSAHCVIENVFYRLNNKRSIDWYDSREKVWKPLKGLDIIWPRLIGSGHVKLTDYGGKLVLLWEEYVNRKIWCAEIAIDRRQKGEIWGMLEWFVVVSTTNEPFLLEHALTTTL</sequence>